<dbReference type="NCBIfam" id="TIGR02118">
    <property type="entry name" value="EthD family reductase"/>
    <property type="match status" value="1"/>
</dbReference>
<dbReference type="EMBL" id="CP044232">
    <property type="protein sequence ID" value="QEW01912.1"/>
    <property type="molecule type" value="Genomic_DNA"/>
</dbReference>
<dbReference type="Proteomes" id="UP000325516">
    <property type="component" value="Chromosome"/>
</dbReference>
<keyword evidence="2" id="KW-1185">Reference proteome</keyword>
<dbReference type="GO" id="GO:0016491">
    <property type="term" value="F:oxidoreductase activity"/>
    <property type="evidence" value="ECO:0007669"/>
    <property type="project" value="InterPro"/>
</dbReference>
<dbReference type="InterPro" id="IPR009799">
    <property type="entry name" value="EthD_dom"/>
</dbReference>
<dbReference type="RefSeq" id="WP_150923556.1">
    <property type="nucleotide sequence ID" value="NZ_CP044232.1"/>
</dbReference>
<dbReference type="AlphaFoldDB" id="A0A5J6L0G3"/>
<evidence type="ECO:0000313" key="1">
    <source>
        <dbReference type="EMBL" id="QEW01912.1"/>
    </source>
</evidence>
<organism evidence="1 2">
    <name type="scientific">Microbacterium lushaniae</name>
    <dbReference type="NCBI Taxonomy" id="2614639"/>
    <lineage>
        <taxon>Bacteria</taxon>
        <taxon>Bacillati</taxon>
        <taxon>Actinomycetota</taxon>
        <taxon>Actinomycetes</taxon>
        <taxon>Micrococcales</taxon>
        <taxon>Microbacteriaceae</taxon>
        <taxon>Microbacterium</taxon>
    </lineage>
</organism>
<proteinExistence type="predicted"/>
<dbReference type="SUPFAM" id="SSF54909">
    <property type="entry name" value="Dimeric alpha+beta barrel"/>
    <property type="match status" value="1"/>
</dbReference>
<evidence type="ECO:0000313" key="2">
    <source>
        <dbReference type="Proteomes" id="UP000325516"/>
    </source>
</evidence>
<reference evidence="2" key="1">
    <citation type="submission" date="2019-09" db="EMBL/GenBank/DDBJ databases">
        <title>Mumia zhuanghuii sp. nov. isolated from the intestinal contents of plateau pika (Ochotona curzoniae) in the Qinghai-Tibet plateau of China.</title>
        <authorList>
            <person name="Tian Z."/>
        </authorList>
    </citation>
    <scope>NUCLEOTIDE SEQUENCE [LARGE SCALE GENOMIC DNA]</scope>
    <source>
        <strain evidence="2">L-031</strain>
    </source>
</reference>
<dbReference type="Gene3D" id="3.30.70.100">
    <property type="match status" value="1"/>
</dbReference>
<dbReference type="KEGG" id="mlz:F6J85_01545"/>
<dbReference type="InterPro" id="IPR011008">
    <property type="entry name" value="Dimeric_a/b-barrel"/>
</dbReference>
<sequence length="102" mass="11149">MPTKITLIFDNPIDPGAFESDYAELVDRARSVPGLLKMETSKVWPKEDGTATPAYRMIDLYFPDYEAANAPLGTPEAGAFFRRASELATGGMTGLFSDVEEP</sequence>
<accession>A0A5J6L0G3</accession>
<name>A0A5J6L0G3_9MICO</name>
<protein>
    <submittedName>
        <fullName evidence="1">EthD family reductase</fullName>
    </submittedName>
</protein>
<gene>
    <name evidence="1" type="ORF">F6J85_01545</name>
</gene>